<accession>A0A4Y2EWQ1</accession>
<dbReference type="EMBL" id="BGPR01000739">
    <property type="protein sequence ID" value="GBM33692.1"/>
    <property type="molecule type" value="Genomic_DNA"/>
</dbReference>
<gene>
    <name evidence="1" type="ORF">AVEN_54822_1</name>
</gene>
<proteinExistence type="predicted"/>
<name>A0A4Y2EWQ1_ARAVE</name>
<reference evidence="1 2" key="1">
    <citation type="journal article" date="2019" name="Sci. Rep.">
        <title>Orb-weaving spider Araneus ventricosus genome elucidates the spidroin gene catalogue.</title>
        <authorList>
            <person name="Kono N."/>
            <person name="Nakamura H."/>
            <person name="Ohtoshi R."/>
            <person name="Moran D.A.P."/>
            <person name="Shinohara A."/>
            <person name="Yoshida Y."/>
            <person name="Fujiwara M."/>
            <person name="Mori M."/>
            <person name="Tomita M."/>
            <person name="Arakawa K."/>
        </authorList>
    </citation>
    <scope>NUCLEOTIDE SEQUENCE [LARGE SCALE GENOMIC DNA]</scope>
</reference>
<comment type="caution">
    <text evidence="1">The sequence shown here is derived from an EMBL/GenBank/DDBJ whole genome shotgun (WGS) entry which is preliminary data.</text>
</comment>
<dbReference type="Proteomes" id="UP000499080">
    <property type="component" value="Unassembled WGS sequence"/>
</dbReference>
<dbReference type="AlphaFoldDB" id="A0A4Y2EWQ1"/>
<sequence>MIRQDLYSASPTPTVLLQADWLLDILHLSSYTDHSRRQLRCLRASELSGLLFCSHQYLSYSPVEQFNSSRHFTERHALFILSSIGGSPYGGRHSRQPNYEAPISQLLL</sequence>
<protein>
    <submittedName>
        <fullName evidence="1">Uncharacterized protein</fullName>
    </submittedName>
</protein>
<evidence type="ECO:0000313" key="1">
    <source>
        <dbReference type="EMBL" id="GBM33692.1"/>
    </source>
</evidence>
<evidence type="ECO:0000313" key="2">
    <source>
        <dbReference type="Proteomes" id="UP000499080"/>
    </source>
</evidence>
<organism evidence="1 2">
    <name type="scientific">Araneus ventricosus</name>
    <name type="common">Orbweaver spider</name>
    <name type="synonym">Epeira ventricosa</name>
    <dbReference type="NCBI Taxonomy" id="182803"/>
    <lineage>
        <taxon>Eukaryota</taxon>
        <taxon>Metazoa</taxon>
        <taxon>Ecdysozoa</taxon>
        <taxon>Arthropoda</taxon>
        <taxon>Chelicerata</taxon>
        <taxon>Arachnida</taxon>
        <taxon>Araneae</taxon>
        <taxon>Araneomorphae</taxon>
        <taxon>Entelegynae</taxon>
        <taxon>Araneoidea</taxon>
        <taxon>Araneidae</taxon>
        <taxon>Araneus</taxon>
    </lineage>
</organism>
<keyword evidence="2" id="KW-1185">Reference proteome</keyword>